<sequence>MLLASLADSAVISADAGIGAAGLDGDIGSDSPRVLRRDLASLRNEAKSGFRSHQEHLRQQSVDVQCVFDKLDEMASNQSIIEGNIKSKLGHEKNEVHSLKNQVQQLSTTLSMVMAQVTSIQIKSGVSETALATDYRVGNPLAEMHDSDSPPNSTDNSTHGPLRMNSISSALRASSALEFSSIADKRRHMQNTDTPKKDRGKGPRGRSRDDSDSEYDTDGDVVAVAPRPAGNRFTNPPKSKPWYQIEFQGCSSHG</sequence>
<dbReference type="EMBL" id="LGRX02034135">
    <property type="protein sequence ID" value="KAK3238701.1"/>
    <property type="molecule type" value="Genomic_DNA"/>
</dbReference>
<comment type="caution">
    <text evidence="2">The sequence shown here is derived from an EMBL/GenBank/DDBJ whole genome shotgun (WGS) entry which is preliminary data.</text>
</comment>
<gene>
    <name evidence="2" type="ORF">CYMTET_51306</name>
</gene>
<evidence type="ECO:0000313" key="2">
    <source>
        <dbReference type="EMBL" id="KAK3238701.1"/>
    </source>
</evidence>
<organism evidence="2 3">
    <name type="scientific">Cymbomonas tetramitiformis</name>
    <dbReference type="NCBI Taxonomy" id="36881"/>
    <lineage>
        <taxon>Eukaryota</taxon>
        <taxon>Viridiplantae</taxon>
        <taxon>Chlorophyta</taxon>
        <taxon>Pyramimonadophyceae</taxon>
        <taxon>Pyramimonadales</taxon>
        <taxon>Pyramimonadaceae</taxon>
        <taxon>Cymbomonas</taxon>
    </lineage>
</organism>
<feature type="region of interest" description="Disordered" evidence="1">
    <location>
        <begin position="140"/>
        <end position="163"/>
    </location>
</feature>
<feature type="compositionally biased region" description="Low complexity" evidence="1">
    <location>
        <begin position="149"/>
        <end position="158"/>
    </location>
</feature>
<dbReference type="Proteomes" id="UP001190700">
    <property type="component" value="Unassembled WGS sequence"/>
</dbReference>
<evidence type="ECO:0000256" key="1">
    <source>
        <dbReference type="SAM" id="MobiDB-lite"/>
    </source>
</evidence>
<dbReference type="AlphaFoldDB" id="A0AAE0ESA2"/>
<keyword evidence="3" id="KW-1185">Reference proteome</keyword>
<feature type="compositionally biased region" description="Basic and acidic residues" evidence="1">
    <location>
        <begin position="194"/>
        <end position="210"/>
    </location>
</feature>
<reference evidence="2 3" key="1">
    <citation type="journal article" date="2015" name="Genome Biol. Evol.">
        <title>Comparative Genomics of a Bacterivorous Green Alga Reveals Evolutionary Causalities and Consequences of Phago-Mixotrophic Mode of Nutrition.</title>
        <authorList>
            <person name="Burns J.A."/>
            <person name="Paasch A."/>
            <person name="Narechania A."/>
            <person name="Kim E."/>
        </authorList>
    </citation>
    <scope>NUCLEOTIDE SEQUENCE [LARGE SCALE GENOMIC DNA]</scope>
    <source>
        <strain evidence="2 3">PLY_AMNH</strain>
    </source>
</reference>
<protein>
    <submittedName>
        <fullName evidence="2">Uncharacterized protein</fullName>
    </submittedName>
</protein>
<name>A0AAE0ESA2_9CHLO</name>
<accession>A0AAE0ESA2</accession>
<evidence type="ECO:0000313" key="3">
    <source>
        <dbReference type="Proteomes" id="UP001190700"/>
    </source>
</evidence>
<feature type="region of interest" description="Disordered" evidence="1">
    <location>
        <begin position="181"/>
        <end position="242"/>
    </location>
</feature>
<proteinExistence type="predicted"/>